<dbReference type="FunFam" id="3.30.160.60:FF:002804">
    <property type="entry name" value="RE1-silencing transcription factor"/>
    <property type="match status" value="1"/>
</dbReference>
<feature type="compositionally biased region" description="Low complexity" evidence="13">
    <location>
        <begin position="901"/>
        <end position="911"/>
    </location>
</feature>
<feature type="domain" description="C2H2-type" evidence="14">
    <location>
        <begin position="340"/>
        <end position="368"/>
    </location>
</feature>
<dbReference type="FunFam" id="3.30.160.60:FF:000395">
    <property type="entry name" value="zinc finger protein 513"/>
    <property type="match status" value="1"/>
</dbReference>
<feature type="compositionally biased region" description="Basic and acidic residues" evidence="13">
    <location>
        <begin position="448"/>
        <end position="471"/>
    </location>
</feature>
<keyword evidence="9" id="KW-0805">Transcription regulation</keyword>
<evidence type="ECO:0000256" key="10">
    <source>
        <dbReference type="ARBA" id="ARBA00023163"/>
    </source>
</evidence>
<evidence type="ECO:0000256" key="4">
    <source>
        <dbReference type="ARBA" id="ARBA00022491"/>
    </source>
</evidence>
<dbReference type="GO" id="GO:0042551">
    <property type="term" value="P:neuron maturation"/>
    <property type="evidence" value="ECO:0007669"/>
    <property type="project" value="Ensembl"/>
</dbReference>
<dbReference type="Ensembl" id="ENSTRUT00000074038.1">
    <property type="protein sequence ID" value="ENSTRUP00000075265.1"/>
    <property type="gene ID" value="ENSTRUG00000020293.2"/>
</dbReference>
<dbReference type="GO" id="GO:0097475">
    <property type="term" value="P:motor neuron migration"/>
    <property type="evidence" value="ECO:0007669"/>
    <property type="project" value="Ensembl"/>
</dbReference>
<dbReference type="FunFam" id="3.30.160.60:FF:000952">
    <property type="entry name" value="RE1-silencing transcription factor B"/>
    <property type="match status" value="1"/>
</dbReference>
<evidence type="ECO:0000256" key="6">
    <source>
        <dbReference type="ARBA" id="ARBA00022737"/>
    </source>
</evidence>
<dbReference type="Proteomes" id="UP000005226">
    <property type="component" value="Unplaced"/>
</dbReference>
<feature type="region of interest" description="Disordered" evidence="13">
    <location>
        <begin position="439"/>
        <end position="911"/>
    </location>
</feature>
<keyword evidence="8" id="KW-0862">Zinc</keyword>
<dbReference type="Ensembl" id="ENSTRUT00000066715.1">
    <property type="protein sequence ID" value="ENSTRUP00000079205.1"/>
    <property type="gene ID" value="ENSTRUG00000020293.2"/>
</dbReference>
<keyword evidence="7 12" id="KW-0863">Zinc-finger</keyword>
<dbReference type="GO" id="GO:0014043">
    <property type="term" value="P:negative regulation of neuron maturation"/>
    <property type="evidence" value="ECO:0007669"/>
    <property type="project" value="Ensembl"/>
</dbReference>
<evidence type="ECO:0000256" key="3">
    <source>
        <dbReference type="ARBA" id="ARBA00022490"/>
    </source>
</evidence>
<dbReference type="GO" id="GO:0045879">
    <property type="term" value="P:negative regulation of smoothened signaling pathway"/>
    <property type="evidence" value="ECO:0007669"/>
    <property type="project" value="Ensembl"/>
</dbReference>
<keyword evidence="4" id="KW-0678">Repressor</keyword>
<evidence type="ECO:0000259" key="14">
    <source>
        <dbReference type="PROSITE" id="PS50157"/>
    </source>
</evidence>
<reference evidence="15" key="1">
    <citation type="journal article" date="2011" name="Genome Biol. Evol.">
        <title>Integration of the genetic map and genome assembly of fugu facilitates insights into distinct features of genome evolution in teleosts and mammals.</title>
        <authorList>
            <person name="Kai W."/>
            <person name="Kikuchi K."/>
            <person name="Tohari S."/>
            <person name="Chew A.K."/>
            <person name="Tay A."/>
            <person name="Fujiwara A."/>
            <person name="Hosoya S."/>
            <person name="Suetake H."/>
            <person name="Naruse K."/>
            <person name="Brenner S."/>
            <person name="Suzuki Y."/>
            <person name="Venkatesh B."/>
        </authorList>
    </citation>
    <scope>NUCLEOTIDE SEQUENCE [LARGE SCALE GENOMIC DNA]</scope>
</reference>
<evidence type="ECO:0000256" key="11">
    <source>
        <dbReference type="ARBA" id="ARBA00023242"/>
    </source>
</evidence>
<dbReference type="Ensembl" id="ENSTRUT00000057722.2">
    <property type="protein sequence ID" value="ENSTRUP00000057320.2"/>
    <property type="gene ID" value="ENSTRUG00000020293.2"/>
</dbReference>
<dbReference type="InterPro" id="IPR050688">
    <property type="entry name" value="Zinc_finger/UBP_domain"/>
</dbReference>
<evidence type="ECO:0000256" key="9">
    <source>
        <dbReference type="ARBA" id="ARBA00023015"/>
    </source>
</evidence>
<evidence type="ECO:0000256" key="8">
    <source>
        <dbReference type="ARBA" id="ARBA00022833"/>
    </source>
</evidence>
<feature type="compositionally biased region" description="Polar residues" evidence="13">
    <location>
        <begin position="474"/>
        <end position="494"/>
    </location>
</feature>
<dbReference type="GeneTree" id="ENSGT00940000155341"/>
<keyword evidence="16" id="KW-1185">Reference proteome</keyword>
<feature type="compositionally biased region" description="Basic and acidic residues" evidence="13">
    <location>
        <begin position="191"/>
        <end position="203"/>
    </location>
</feature>
<protein>
    <submittedName>
        <fullName evidence="15">RE1 silencing transcription factor</fullName>
    </submittedName>
</protein>
<feature type="compositionally biased region" description="Low complexity" evidence="13">
    <location>
        <begin position="873"/>
        <end position="889"/>
    </location>
</feature>
<dbReference type="OMA" id="HKSNGAI"/>
<evidence type="ECO:0000313" key="15">
    <source>
        <dbReference type="Ensembl" id="ENSTRUP00000075265.1"/>
    </source>
</evidence>
<feature type="compositionally biased region" description="Basic residues" evidence="13">
    <location>
        <begin position="600"/>
        <end position="614"/>
    </location>
</feature>
<feature type="compositionally biased region" description="Polar residues" evidence="13">
    <location>
        <begin position="628"/>
        <end position="638"/>
    </location>
</feature>
<dbReference type="PROSITE" id="PS50157">
    <property type="entry name" value="ZINC_FINGER_C2H2_2"/>
    <property type="match status" value="5"/>
</dbReference>
<dbReference type="GO" id="GO:0021610">
    <property type="term" value="P:facial nerve morphogenesis"/>
    <property type="evidence" value="ECO:0007669"/>
    <property type="project" value="Ensembl"/>
</dbReference>
<organism evidence="15 16">
    <name type="scientific">Takifugu rubripes</name>
    <name type="common">Japanese pufferfish</name>
    <name type="synonym">Fugu rubripes</name>
    <dbReference type="NCBI Taxonomy" id="31033"/>
    <lineage>
        <taxon>Eukaryota</taxon>
        <taxon>Metazoa</taxon>
        <taxon>Chordata</taxon>
        <taxon>Craniata</taxon>
        <taxon>Vertebrata</taxon>
        <taxon>Euteleostomi</taxon>
        <taxon>Actinopterygii</taxon>
        <taxon>Neopterygii</taxon>
        <taxon>Teleostei</taxon>
        <taxon>Neoteleostei</taxon>
        <taxon>Acanthomorphata</taxon>
        <taxon>Eupercaria</taxon>
        <taxon>Tetraodontiformes</taxon>
        <taxon>Tetradontoidea</taxon>
        <taxon>Tetraodontidae</taxon>
        <taxon>Takifugu</taxon>
    </lineage>
</organism>
<dbReference type="PANTHER" id="PTHR24403">
    <property type="entry name" value="ZINC FINGER PROTEIN"/>
    <property type="match status" value="1"/>
</dbReference>
<feature type="compositionally biased region" description="Low complexity" evidence="13">
    <location>
        <begin position="204"/>
        <end position="214"/>
    </location>
</feature>
<keyword evidence="6" id="KW-0677">Repeat</keyword>
<dbReference type="GO" id="GO:0045944">
    <property type="term" value="P:positive regulation of transcription by RNA polymerase II"/>
    <property type="evidence" value="ECO:0007669"/>
    <property type="project" value="TreeGrafter"/>
</dbReference>
<feature type="domain" description="C2H2-type" evidence="14">
    <location>
        <begin position="158"/>
        <end position="185"/>
    </location>
</feature>
<dbReference type="GO" id="GO:0008270">
    <property type="term" value="F:zinc ion binding"/>
    <property type="evidence" value="ECO:0007669"/>
    <property type="project" value="UniProtKB-KW"/>
</dbReference>
<feature type="compositionally biased region" description="Polar residues" evidence="13">
    <location>
        <begin position="725"/>
        <end position="740"/>
    </location>
</feature>
<feature type="compositionally biased region" description="Low complexity" evidence="13">
    <location>
        <begin position="807"/>
        <end position="820"/>
    </location>
</feature>
<feature type="compositionally biased region" description="Basic residues" evidence="13">
    <location>
        <begin position="523"/>
        <end position="532"/>
    </location>
</feature>
<dbReference type="InterPro" id="IPR013087">
    <property type="entry name" value="Znf_C2H2_type"/>
</dbReference>
<evidence type="ECO:0000256" key="5">
    <source>
        <dbReference type="ARBA" id="ARBA00022723"/>
    </source>
</evidence>
<dbReference type="Pfam" id="PF24540">
    <property type="entry name" value="zf-C2H2_REST"/>
    <property type="match status" value="1"/>
</dbReference>
<sequence>MAAQTMFSAGPLGMSLMDNSPTLCDLHENAPPPPQLVMLANVAAVTAADGDGGALDEKEMMELKTVGSSYLDSDEDNGSRYTDDNQNCKEFCIIEYPESPDPTVQVNPVVTGSGEDDRNKAETPPAGARPRPLASTKPSEQDGKVNEGPSGTKKKKPFYCKPCHFQAQNEQQFVEHLRTHSASKMMVVNHVEGRSRNKTRDADAAASGEAENSGGDTGDSKGLIRCERCGYNTNRFDHYIAHLKHHSKEGDDHRVFKCTLCPYTTVSQYHWRKHLRNHFPSKLHTCSQCSYFSDRKSNYIQHIRTHTGVRPFQCLYCDYSSSQKTHLTRHMRTHSGERPFKCESCNYLAANQHEVTRHARQVHNGPKPLSCPYCDYKTADRSNYKKHVELHLNPRQFLCPVCKYAASKKCNLQYHIKSRHAGCNVAMDISKVKLRVKKAGPNGAEENSSVHKRSDTREDFEVDRDNRDKGTDANPINLSIRRSSRPGNSQSAQTEAPDKVQDKTSRSEREKFGKVKEQEKRITTRQKVKRAHEKVPEEEIHPGSTTATKIGDGKAKTKVRKLQAEEQNPTEPNQTLKPDQRQSEDKRKMRPDKDKENQSSRKKKKGLNKSRKSGSQHSEKCSRHADDSQQNLSGFQQTPEKKVAKEKAPKRRSAEAPGPTKSLFDMPPKTRRTKGAEKLHPIPEGPGKIGDTGSTFTTKQKRSRNVSVNEDNLAVNKISGGPAQPQGSTENPDTEPNSSATKEDSPGASGLDPRGAQDAPPNPTEPQLSSDSSLTRVCVTDPQNTVEKVPDPSRLPPPEPPPHRPSRPAAPAVPAQPVHGPAEKVADGRLDEDASLMFSHPTSPPTLVLPVDLAKPADPEDDEGIHSSHEGGSDISDSASEGSEDSGLNSNGGSGKLANDPETPTAELPTPTELKGHMCIFCDRCFPLEAAYRRHLNRHLVNVYYMDTAAGAQR</sequence>
<evidence type="ECO:0000256" key="12">
    <source>
        <dbReference type="PROSITE-ProRule" id="PRU00042"/>
    </source>
</evidence>
<dbReference type="InterPro" id="IPR036236">
    <property type="entry name" value="Znf_C2H2_sf"/>
</dbReference>
<keyword evidence="11" id="KW-0539">Nucleus</keyword>
<evidence type="ECO:0000256" key="1">
    <source>
        <dbReference type="ARBA" id="ARBA00004123"/>
    </source>
</evidence>
<dbReference type="KEGG" id="tru:115246415"/>
<dbReference type="PROSITE" id="PS00028">
    <property type="entry name" value="ZINC_FINGER_C2H2_1"/>
    <property type="match status" value="1"/>
</dbReference>
<dbReference type="SUPFAM" id="SSF57667">
    <property type="entry name" value="beta-beta-alpha zinc fingers"/>
    <property type="match status" value="3"/>
</dbReference>
<dbReference type="RefSeq" id="XP_011618678.2">
    <property type="nucleotide sequence ID" value="XM_011620376.2"/>
</dbReference>
<dbReference type="GO" id="GO:0010629">
    <property type="term" value="P:negative regulation of gene expression"/>
    <property type="evidence" value="ECO:0007669"/>
    <property type="project" value="Ensembl"/>
</dbReference>
<dbReference type="GO" id="GO:0005737">
    <property type="term" value="C:cytoplasm"/>
    <property type="evidence" value="ECO:0007669"/>
    <property type="project" value="UniProtKB-SubCell"/>
</dbReference>
<feature type="compositionally biased region" description="Basic and acidic residues" evidence="13">
    <location>
        <begin position="578"/>
        <end position="599"/>
    </location>
</feature>
<dbReference type="GO" id="GO:0007626">
    <property type="term" value="P:locomotory behavior"/>
    <property type="evidence" value="ECO:0007669"/>
    <property type="project" value="Ensembl"/>
</dbReference>
<dbReference type="Gene3D" id="3.30.160.60">
    <property type="entry name" value="Classic Zinc Finger"/>
    <property type="match status" value="5"/>
</dbReference>
<feature type="domain" description="C2H2-type" evidence="14">
    <location>
        <begin position="284"/>
        <end position="311"/>
    </location>
</feature>
<keyword evidence="3" id="KW-0963">Cytoplasm</keyword>
<name>A0A674NQM2_TAKRU</name>
<feature type="compositionally biased region" description="Polar residues" evidence="13">
    <location>
        <begin position="765"/>
        <end position="786"/>
    </location>
</feature>
<dbReference type="InterPro" id="IPR057281">
    <property type="entry name" value="Zfn-C2H2_REST"/>
</dbReference>
<keyword evidence="5" id="KW-0479">Metal-binding</keyword>
<dbReference type="FunFam" id="3.30.160.60:FF:000805">
    <property type="entry name" value="RE1-silencing transcription factor B"/>
    <property type="match status" value="1"/>
</dbReference>
<dbReference type="SMART" id="SM00355">
    <property type="entry name" value="ZnF_C2H2"/>
    <property type="match status" value="9"/>
</dbReference>
<feature type="compositionally biased region" description="Basic and acidic residues" evidence="13">
    <location>
        <begin position="617"/>
        <end position="627"/>
    </location>
</feature>
<dbReference type="FunFam" id="3.30.160.60:FF:000662">
    <property type="entry name" value="RE1-silencing transcription factor A"/>
    <property type="match status" value="1"/>
</dbReference>
<keyword evidence="10" id="KW-0804">Transcription</keyword>
<dbReference type="GO" id="GO:0021754">
    <property type="term" value="P:facial nucleus development"/>
    <property type="evidence" value="ECO:0007669"/>
    <property type="project" value="Ensembl"/>
</dbReference>
<dbReference type="AlphaFoldDB" id="A0A674NQM2"/>
<evidence type="ECO:0000256" key="7">
    <source>
        <dbReference type="ARBA" id="ARBA00022771"/>
    </source>
</evidence>
<feature type="compositionally biased region" description="Polar residues" evidence="13">
    <location>
        <begin position="565"/>
        <end position="577"/>
    </location>
</feature>
<dbReference type="GO" id="GO:0060831">
    <property type="term" value="P:smoothened signaling pathway involved in dorsal/ventral neural tube patterning"/>
    <property type="evidence" value="ECO:0007669"/>
    <property type="project" value="Ensembl"/>
</dbReference>
<dbReference type="GO" id="GO:0005634">
    <property type="term" value="C:nucleus"/>
    <property type="evidence" value="ECO:0007669"/>
    <property type="project" value="UniProtKB-SubCell"/>
</dbReference>
<evidence type="ECO:0000256" key="2">
    <source>
        <dbReference type="ARBA" id="ARBA00004496"/>
    </source>
</evidence>
<dbReference type="Pfam" id="PF13909">
    <property type="entry name" value="zf-H2C2_5"/>
    <property type="match status" value="1"/>
</dbReference>
<reference evidence="15" key="2">
    <citation type="submission" date="2025-05" db="UniProtKB">
        <authorList>
            <consortium name="Ensembl"/>
        </authorList>
    </citation>
    <scope>IDENTIFICATION</scope>
</reference>
<dbReference type="GO" id="GO:0021785">
    <property type="term" value="P:branchiomotor neuron axon guidance"/>
    <property type="evidence" value="ECO:0007669"/>
    <property type="project" value="Ensembl"/>
</dbReference>
<evidence type="ECO:0000313" key="16">
    <source>
        <dbReference type="Proteomes" id="UP000005226"/>
    </source>
</evidence>
<feature type="compositionally biased region" description="Basic and acidic residues" evidence="13">
    <location>
        <begin position="821"/>
        <end position="832"/>
    </location>
</feature>
<feature type="domain" description="C2H2-type" evidence="14">
    <location>
        <begin position="224"/>
        <end position="251"/>
    </location>
</feature>
<feature type="compositionally biased region" description="Basic and acidic residues" evidence="13">
    <location>
        <begin position="496"/>
        <end position="522"/>
    </location>
</feature>
<feature type="region of interest" description="Disordered" evidence="13">
    <location>
        <begin position="191"/>
        <end position="219"/>
    </location>
</feature>
<proteinExistence type="predicted"/>
<feature type="region of interest" description="Disordered" evidence="13">
    <location>
        <begin position="99"/>
        <end position="153"/>
    </location>
</feature>
<dbReference type="GeneID" id="115246415"/>
<gene>
    <name evidence="15" type="primary">LOC115246415</name>
</gene>
<dbReference type="PANTHER" id="PTHR24403:SF102">
    <property type="entry name" value="RE1-SILENCING TRANSCRIPTION FACTOR"/>
    <property type="match status" value="1"/>
</dbReference>
<accession>A0A674NQM2</accession>
<comment type="subcellular location">
    <subcellularLocation>
        <location evidence="2">Cytoplasm</location>
    </subcellularLocation>
    <subcellularLocation>
        <location evidence="1">Nucleus</location>
    </subcellularLocation>
</comment>
<evidence type="ECO:0000256" key="13">
    <source>
        <dbReference type="SAM" id="MobiDB-lite"/>
    </source>
</evidence>
<dbReference type="OrthoDB" id="427030at2759"/>
<feature type="domain" description="C2H2-type" evidence="14">
    <location>
        <begin position="312"/>
        <end position="339"/>
    </location>
</feature>